<dbReference type="FunFam" id="3.30.30.170:FF:000002">
    <property type="entry name" value="Eukaryotic translation initiation factor 5"/>
    <property type="match status" value="1"/>
</dbReference>
<feature type="compositionally biased region" description="Polar residues" evidence="7">
    <location>
        <begin position="382"/>
        <end position="392"/>
    </location>
</feature>
<evidence type="ECO:0000256" key="2">
    <source>
        <dbReference type="ARBA" id="ARBA00018059"/>
    </source>
</evidence>
<evidence type="ECO:0000313" key="11">
    <source>
        <dbReference type="Proteomes" id="UP000663882"/>
    </source>
</evidence>
<feature type="compositionally biased region" description="Acidic residues" evidence="7">
    <location>
        <begin position="175"/>
        <end position="184"/>
    </location>
</feature>
<dbReference type="Pfam" id="PF02020">
    <property type="entry name" value="W2"/>
    <property type="match status" value="1"/>
</dbReference>
<dbReference type="SUPFAM" id="SSF75689">
    <property type="entry name" value="Zinc-binding domain of translation initiation factor 2 beta"/>
    <property type="match status" value="1"/>
</dbReference>
<keyword evidence="6" id="KW-0342">GTP-binding</keyword>
<dbReference type="SUPFAM" id="SSF100966">
    <property type="entry name" value="Translation initiation factor 2 beta, aIF2beta, N-terminal domain"/>
    <property type="match status" value="1"/>
</dbReference>
<dbReference type="GO" id="GO:0001732">
    <property type="term" value="P:formation of cytoplasmic translation initiation complex"/>
    <property type="evidence" value="ECO:0007669"/>
    <property type="project" value="TreeGrafter"/>
</dbReference>
<dbReference type="InterPro" id="IPR002735">
    <property type="entry name" value="Transl_init_fac_IF2/IF5_dom"/>
</dbReference>
<reference evidence="9" key="1">
    <citation type="submission" date="2021-02" db="EMBL/GenBank/DDBJ databases">
        <authorList>
            <person name="Nowell W R."/>
        </authorList>
    </citation>
    <scope>NUCLEOTIDE SEQUENCE</scope>
</reference>
<dbReference type="GO" id="GO:0071074">
    <property type="term" value="F:eukaryotic initiation factor eIF2 binding"/>
    <property type="evidence" value="ECO:0007669"/>
    <property type="project" value="TreeGrafter"/>
</dbReference>
<evidence type="ECO:0000256" key="3">
    <source>
        <dbReference type="ARBA" id="ARBA00022540"/>
    </source>
</evidence>
<dbReference type="Pfam" id="PF01873">
    <property type="entry name" value="eIF-5_eIF-2B"/>
    <property type="match status" value="1"/>
</dbReference>
<dbReference type="GO" id="GO:0003743">
    <property type="term" value="F:translation initiation factor activity"/>
    <property type="evidence" value="ECO:0007669"/>
    <property type="project" value="UniProtKB-KW"/>
</dbReference>
<comment type="similarity">
    <text evidence="1">Belongs to the eIF-2-beta/eIF-5 family.</text>
</comment>
<dbReference type="Proteomes" id="UP000663889">
    <property type="component" value="Unassembled WGS sequence"/>
</dbReference>
<keyword evidence="3" id="KW-0396">Initiation factor</keyword>
<sequence length="392" mass="45043">MAMINIDRKNTDPFNRYTMPKLVVRVERKGNASKTVLVNVSAVAEALHRPPIYLIKYFGFELSTPVQMNSTNGLYVIKGAHNQKILQDLLDNFISKFVICRYCGNPETELSFHKKNGNKICQRCDACGNTHAISMDSHKLTTFISKNCLQENGNNEDHNSQESIPTEQGATNNANDDDDENEDWGDDLASNITNLDIHVNSMIQSEDFDNLVHEYCEQFISLLKKKKLANQLNDPLSIQELIIEAERLKILEKVPFFVPECLFTDQIIKEIEVYKMLLQRLCAKNIKGQKYLLHGLETIIGTNNEIRAKLFNTKGMSKILLKFYEEDIIVEEVFYEWYKKASKQLVDKAISEDIRKYAKEFIEWLRTAEESSDEEVDEVSSLRSPSENDLGH</sequence>
<keyword evidence="5" id="KW-0648">Protein biosynthesis</keyword>
<dbReference type="EMBL" id="CAJNOU010000993">
    <property type="protein sequence ID" value="CAF1129944.1"/>
    <property type="molecule type" value="Genomic_DNA"/>
</dbReference>
<dbReference type="Gene3D" id="1.25.40.180">
    <property type="match status" value="1"/>
</dbReference>
<dbReference type="SMART" id="SM00515">
    <property type="entry name" value="eIF5C"/>
    <property type="match status" value="1"/>
</dbReference>
<dbReference type="InterPro" id="IPR016190">
    <property type="entry name" value="Transl_init_fac_IF2/IF5_Zn-bd"/>
</dbReference>
<feature type="compositionally biased region" description="Polar residues" evidence="7">
    <location>
        <begin position="161"/>
        <end position="171"/>
    </location>
</feature>
<feature type="region of interest" description="Disordered" evidence="7">
    <location>
        <begin position="369"/>
        <end position="392"/>
    </location>
</feature>
<dbReference type="GO" id="GO:0005092">
    <property type="term" value="F:GDP-dissociation inhibitor activity"/>
    <property type="evidence" value="ECO:0007669"/>
    <property type="project" value="TreeGrafter"/>
</dbReference>
<evidence type="ECO:0000313" key="9">
    <source>
        <dbReference type="EMBL" id="CAF1030570.1"/>
    </source>
</evidence>
<dbReference type="InterPro" id="IPR003307">
    <property type="entry name" value="W2_domain"/>
</dbReference>
<accession>A0A814IZC6</accession>
<feature type="region of interest" description="Disordered" evidence="7">
    <location>
        <begin position="152"/>
        <end position="184"/>
    </location>
</feature>
<dbReference type="InterPro" id="IPR045196">
    <property type="entry name" value="IF2/IF5"/>
</dbReference>
<dbReference type="CDD" id="cd11561">
    <property type="entry name" value="W2_eIF5"/>
    <property type="match status" value="1"/>
</dbReference>
<dbReference type="Proteomes" id="UP000663882">
    <property type="component" value="Unassembled WGS sequence"/>
</dbReference>
<evidence type="ECO:0000256" key="4">
    <source>
        <dbReference type="ARBA" id="ARBA00022741"/>
    </source>
</evidence>
<dbReference type="SUPFAM" id="SSF48371">
    <property type="entry name" value="ARM repeat"/>
    <property type="match status" value="1"/>
</dbReference>
<dbReference type="InterPro" id="IPR016189">
    <property type="entry name" value="Transl_init_fac_IF2/IF5_N"/>
</dbReference>
<dbReference type="SMART" id="SM00653">
    <property type="entry name" value="eIF2B_5"/>
    <property type="match status" value="1"/>
</dbReference>
<dbReference type="OrthoDB" id="10057212at2759"/>
<dbReference type="Gene3D" id="3.30.30.170">
    <property type="match status" value="1"/>
</dbReference>
<evidence type="ECO:0000256" key="6">
    <source>
        <dbReference type="ARBA" id="ARBA00023134"/>
    </source>
</evidence>
<dbReference type="EMBL" id="CAJNOO010000773">
    <property type="protein sequence ID" value="CAF1030570.1"/>
    <property type="molecule type" value="Genomic_DNA"/>
</dbReference>
<dbReference type="PROSITE" id="PS51363">
    <property type="entry name" value="W2"/>
    <property type="match status" value="1"/>
</dbReference>
<feature type="domain" description="W2" evidence="8">
    <location>
        <begin position="209"/>
        <end position="375"/>
    </location>
</feature>
<evidence type="ECO:0000256" key="1">
    <source>
        <dbReference type="ARBA" id="ARBA00010397"/>
    </source>
</evidence>
<keyword evidence="4" id="KW-0547">Nucleotide-binding</keyword>
<name>A0A814IZC6_9BILA</name>
<evidence type="ECO:0000313" key="10">
    <source>
        <dbReference type="EMBL" id="CAF1129944.1"/>
    </source>
</evidence>
<evidence type="ECO:0000256" key="7">
    <source>
        <dbReference type="SAM" id="MobiDB-lite"/>
    </source>
</evidence>
<dbReference type="GO" id="GO:0005525">
    <property type="term" value="F:GTP binding"/>
    <property type="evidence" value="ECO:0007669"/>
    <property type="project" value="UniProtKB-KW"/>
</dbReference>
<dbReference type="AlphaFoldDB" id="A0A814IZC6"/>
<dbReference type="InterPro" id="IPR016024">
    <property type="entry name" value="ARM-type_fold"/>
</dbReference>
<dbReference type="GO" id="GO:0005829">
    <property type="term" value="C:cytosol"/>
    <property type="evidence" value="ECO:0007669"/>
    <property type="project" value="TreeGrafter"/>
</dbReference>
<dbReference type="Gene3D" id="2.20.25.350">
    <property type="match status" value="1"/>
</dbReference>
<proteinExistence type="inferred from homology"/>
<organism evidence="9 11">
    <name type="scientific">Rotaria sordida</name>
    <dbReference type="NCBI Taxonomy" id="392033"/>
    <lineage>
        <taxon>Eukaryota</taxon>
        <taxon>Metazoa</taxon>
        <taxon>Spiralia</taxon>
        <taxon>Gnathifera</taxon>
        <taxon>Rotifera</taxon>
        <taxon>Eurotatoria</taxon>
        <taxon>Bdelloidea</taxon>
        <taxon>Philodinida</taxon>
        <taxon>Philodinidae</taxon>
        <taxon>Rotaria</taxon>
    </lineage>
</organism>
<evidence type="ECO:0000259" key="8">
    <source>
        <dbReference type="PROSITE" id="PS51363"/>
    </source>
</evidence>
<dbReference type="PANTHER" id="PTHR23001">
    <property type="entry name" value="EUKARYOTIC TRANSLATION INITIATION FACTOR"/>
    <property type="match status" value="1"/>
</dbReference>
<evidence type="ECO:0000256" key="5">
    <source>
        <dbReference type="ARBA" id="ARBA00022917"/>
    </source>
</evidence>
<gene>
    <name evidence="9" type="ORF">RFH988_LOCUS15689</name>
    <name evidence="10" type="ORF">SEV965_LOCUS17360</name>
</gene>
<comment type="caution">
    <text evidence="9">The sequence shown here is derived from an EMBL/GenBank/DDBJ whole genome shotgun (WGS) entry which is preliminary data.</text>
</comment>
<protein>
    <recommendedName>
        <fullName evidence="2">Eukaryotic translation initiation factor 5</fullName>
    </recommendedName>
</protein>
<dbReference type="PANTHER" id="PTHR23001:SF7">
    <property type="entry name" value="EUKARYOTIC TRANSLATION INITIATION FACTOR 5"/>
    <property type="match status" value="1"/>
</dbReference>